<evidence type="ECO:0000313" key="6">
    <source>
        <dbReference type="EMBL" id="MCU6698119.1"/>
    </source>
</evidence>
<dbReference type="Pfam" id="PF02659">
    <property type="entry name" value="Mntp"/>
    <property type="match status" value="1"/>
</dbReference>
<name>A0ABT2S0L8_9FIRM</name>
<keyword evidence="3 5" id="KW-1133">Transmembrane helix</keyword>
<feature type="transmembrane region" description="Helical" evidence="5">
    <location>
        <begin position="66"/>
        <end position="85"/>
    </location>
</feature>
<evidence type="ECO:0000256" key="5">
    <source>
        <dbReference type="SAM" id="Phobius"/>
    </source>
</evidence>
<dbReference type="RefSeq" id="WP_262670892.1">
    <property type="nucleotide sequence ID" value="NZ_JAOQKC010000025.1"/>
</dbReference>
<reference evidence="6 7" key="1">
    <citation type="journal article" date="2021" name="ISME Commun">
        <title>Automated analysis of genomic sequences facilitates high-throughput and comprehensive description of bacteria.</title>
        <authorList>
            <person name="Hitch T.C.A."/>
        </authorList>
    </citation>
    <scope>NUCLEOTIDE SEQUENCE [LARGE SCALE GENOMIC DNA]</scope>
    <source>
        <strain evidence="6 7">Sanger_04</strain>
    </source>
</reference>
<keyword evidence="1" id="KW-1003">Cell membrane</keyword>
<dbReference type="Proteomes" id="UP001652461">
    <property type="component" value="Unassembled WGS sequence"/>
</dbReference>
<comment type="caution">
    <text evidence="6">The sequence shown here is derived from an EMBL/GenBank/DDBJ whole genome shotgun (WGS) entry which is preliminary data.</text>
</comment>
<accession>A0ABT2S0L8</accession>
<feature type="transmembrane region" description="Helical" evidence="5">
    <location>
        <begin position="165"/>
        <end position="185"/>
    </location>
</feature>
<protein>
    <submittedName>
        <fullName evidence="6">Manganese efflux pump</fullName>
    </submittedName>
</protein>
<evidence type="ECO:0000256" key="4">
    <source>
        <dbReference type="ARBA" id="ARBA00023136"/>
    </source>
</evidence>
<proteinExistence type="predicted"/>
<evidence type="ECO:0000256" key="2">
    <source>
        <dbReference type="ARBA" id="ARBA00022692"/>
    </source>
</evidence>
<gene>
    <name evidence="6" type="ORF">OCV63_14645</name>
</gene>
<feature type="transmembrane region" description="Helical" evidence="5">
    <location>
        <begin position="37"/>
        <end position="59"/>
    </location>
</feature>
<evidence type="ECO:0000313" key="7">
    <source>
        <dbReference type="Proteomes" id="UP001652461"/>
    </source>
</evidence>
<dbReference type="PANTHER" id="PTHR35529:SF2">
    <property type="entry name" value="SPORULATION PROTEIN YTAF-RELATED"/>
    <property type="match status" value="1"/>
</dbReference>
<sequence length="186" mass="18779">MFSVLAQIFLLAAALSADIFAAGFTYGAGGIRLSSAAALLLTTLPAVVLTLSMGLGGAAGSYFPEILGRILGAILLAALGVWNLADRSVHEEVTRADKNQDRFVTCPEALALSAALSLDSLAGGVGAGTGGVVYLAAAFLFGVLTGLTALFLGEHAGKCVSGRMRFRPGQVGGGVLLVLAVLKLLC</sequence>
<dbReference type="InterPro" id="IPR003810">
    <property type="entry name" value="Mntp/YtaF"/>
</dbReference>
<organism evidence="6 7">
    <name type="scientific">Laedolimicola ammoniilytica</name>
    <dbReference type="NCBI Taxonomy" id="2981771"/>
    <lineage>
        <taxon>Bacteria</taxon>
        <taxon>Bacillati</taxon>
        <taxon>Bacillota</taxon>
        <taxon>Clostridia</taxon>
        <taxon>Lachnospirales</taxon>
        <taxon>Lachnospiraceae</taxon>
        <taxon>Laedolimicola</taxon>
    </lineage>
</organism>
<evidence type="ECO:0000256" key="1">
    <source>
        <dbReference type="ARBA" id="ARBA00022475"/>
    </source>
</evidence>
<evidence type="ECO:0000256" key="3">
    <source>
        <dbReference type="ARBA" id="ARBA00022989"/>
    </source>
</evidence>
<dbReference type="PANTHER" id="PTHR35529">
    <property type="entry name" value="MANGANESE EFFLUX PUMP MNTP-RELATED"/>
    <property type="match status" value="1"/>
</dbReference>
<dbReference type="EMBL" id="JAOQKC010000025">
    <property type="protein sequence ID" value="MCU6698119.1"/>
    <property type="molecule type" value="Genomic_DNA"/>
</dbReference>
<keyword evidence="4 5" id="KW-0472">Membrane</keyword>
<keyword evidence="2 5" id="KW-0812">Transmembrane</keyword>
<feature type="transmembrane region" description="Helical" evidence="5">
    <location>
        <begin position="132"/>
        <end position="153"/>
    </location>
</feature>
<keyword evidence="7" id="KW-1185">Reference proteome</keyword>